<comment type="caution">
    <text evidence="2">The sequence shown here is derived from an EMBL/GenBank/DDBJ whole genome shotgun (WGS) entry which is preliminary data.</text>
</comment>
<feature type="compositionally biased region" description="Polar residues" evidence="1">
    <location>
        <begin position="1"/>
        <end position="14"/>
    </location>
</feature>
<accession>A0AAE4UEL0</accession>
<name>A0AAE4UEL0_MYCIT</name>
<proteinExistence type="predicted"/>
<dbReference type="AlphaFoldDB" id="A0AAE4UEL0"/>
<feature type="region of interest" description="Disordered" evidence="1">
    <location>
        <begin position="1"/>
        <end position="35"/>
    </location>
</feature>
<evidence type="ECO:0008006" key="4">
    <source>
        <dbReference type="Google" id="ProtNLM"/>
    </source>
</evidence>
<feature type="compositionally biased region" description="Basic and acidic residues" evidence="1">
    <location>
        <begin position="106"/>
        <end position="116"/>
    </location>
</feature>
<dbReference type="EMBL" id="JAWLLD010000021">
    <property type="protein sequence ID" value="MDV7014219.1"/>
    <property type="molecule type" value="Genomic_DNA"/>
</dbReference>
<dbReference type="RefSeq" id="WP_317728731.1">
    <property type="nucleotide sequence ID" value="NZ_JAWLLC010000033.1"/>
</dbReference>
<reference evidence="2" key="1">
    <citation type="submission" date="2023-10" db="EMBL/GenBank/DDBJ databases">
        <title>Characterization and genome sequence of Mycobacterium intracellulare ABSURDO, a novel pathogenic isolate with three colony morphotypes that vary in growth and acid-fastness.</title>
        <authorList>
            <person name="Jude B.A."/>
            <person name="Robinson R.T."/>
        </authorList>
    </citation>
    <scope>NUCLEOTIDE SEQUENCE</scope>
    <source>
        <strain evidence="2">ABSURDO Component B</strain>
    </source>
</reference>
<organism evidence="2 3">
    <name type="scientific">Mycobacterium intracellulare</name>
    <dbReference type="NCBI Taxonomy" id="1767"/>
    <lineage>
        <taxon>Bacteria</taxon>
        <taxon>Bacillati</taxon>
        <taxon>Actinomycetota</taxon>
        <taxon>Actinomycetes</taxon>
        <taxon>Mycobacteriales</taxon>
        <taxon>Mycobacteriaceae</taxon>
        <taxon>Mycobacterium</taxon>
        <taxon>Mycobacterium avium complex (MAC)</taxon>
    </lineage>
</organism>
<protein>
    <recommendedName>
        <fullName evidence="4">Tail assembly chaperone</fullName>
    </recommendedName>
</protein>
<feature type="compositionally biased region" description="Basic and acidic residues" evidence="1">
    <location>
        <begin position="15"/>
        <end position="26"/>
    </location>
</feature>
<gene>
    <name evidence="2" type="ORF">R4F53_18180</name>
</gene>
<feature type="region of interest" description="Disordered" evidence="1">
    <location>
        <begin position="97"/>
        <end position="121"/>
    </location>
</feature>
<dbReference type="Proteomes" id="UP001187143">
    <property type="component" value="Unassembled WGS sequence"/>
</dbReference>
<evidence type="ECO:0000313" key="2">
    <source>
        <dbReference type="EMBL" id="MDV7014219.1"/>
    </source>
</evidence>
<sequence>MTQPTEARNDQQPAKSDDARHAREQAAEYDSPFASTELKLDDGTVIMVPPDPRLRLLDDDALIALDRLNLEIESYDRHPDIFIPEQKIKDRAGNEITLPSETRPGALKEPHRKTDPETGQQILLDPPYTVQVVQIALGPEDYARLRAGTINGRRGSCADVNRIWNEQGTALVKRQAADSKSDGSPGVLEGISPPDSE</sequence>
<feature type="region of interest" description="Disordered" evidence="1">
    <location>
        <begin position="174"/>
        <end position="197"/>
    </location>
</feature>
<evidence type="ECO:0000256" key="1">
    <source>
        <dbReference type="SAM" id="MobiDB-lite"/>
    </source>
</evidence>
<evidence type="ECO:0000313" key="3">
    <source>
        <dbReference type="Proteomes" id="UP001187143"/>
    </source>
</evidence>